<feature type="region of interest" description="Disordered" evidence="1">
    <location>
        <begin position="152"/>
        <end position="203"/>
    </location>
</feature>
<sequence length="304" mass="33321">MDQSACSSRNTDTSKQPRRNPERGPRRFWTPQEEAELIEALKSLRASGWKCDGSFKGGYIVRLEKTMDEKFPDYGHILGILGSSGSAGASIDPNTHMIVADSESVWSEYVKVHPGAAKLRGKPSPLYHSWVEIFGNDRAQGTGAMDVGRDNETFANNMFSPPCSTPFQSPNTAYGDDVSATRSDDGVQNQRSSSSSKRKRNATDLEDIGSMVGTFLQETSSAIGSLVQQMRPPSSNGAQAQTTDSDLRKSLYVALIEIPGLSMEERVLATHRLVENDKYMDSFWVMVADAIGYYVLILLRGGSC</sequence>
<dbReference type="Proteomes" id="UP000231279">
    <property type="component" value="Unassembled WGS sequence"/>
</dbReference>
<dbReference type="AlphaFoldDB" id="A0A2G9GXS4"/>
<protein>
    <recommendedName>
        <fullName evidence="4">Myb/SANT-like domain-containing protein</fullName>
    </recommendedName>
</protein>
<evidence type="ECO:0000313" key="2">
    <source>
        <dbReference type="EMBL" id="PIN10073.1"/>
    </source>
</evidence>
<accession>A0A2G9GXS4</accession>
<evidence type="ECO:0000313" key="3">
    <source>
        <dbReference type="Proteomes" id="UP000231279"/>
    </source>
</evidence>
<proteinExistence type="predicted"/>
<organism evidence="2 3">
    <name type="scientific">Handroanthus impetiginosus</name>
    <dbReference type="NCBI Taxonomy" id="429701"/>
    <lineage>
        <taxon>Eukaryota</taxon>
        <taxon>Viridiplantae</taxon>
        <taxon>Streptophyta</taxon>
        <taxon>Embryophyta</taxon>
        <taxon>Tracheophyta</taxon>
        <taxon>Spermatophyta</taxon>
        <taxon>Magnoliopsida</taxon>
        <taxon>eudicotyledons</taxon>
        <taxon>Gunneridae</taxon>
        <taxon>Pentapetalae</taxon>
        <taxon>asterids</taxon>
        <taxon>lamiids</taxon>
        <taxon>Lamiales</taxon>
        <taxon>Bignoniaceae</taxon>
        <taxon>Crescentiina</taxon>
        <taxon>Tabebuia alliance</taxon>
        <taxon>Handroanthus</taxon>
    </lineage>
</organism>
<feature type="compositionally biased region" description="Polar residues" evidence="1">
    <location>
        <begin position="1"/>
        <end position="14"/>
    </location>
</feature>
<dbReference type="PANTHER" id="PTHR46250:SF15">
    <property type="entry name" value="OS01G0523800 PROTEIN"/>
    <property type="match status" value="1"/>
</dbReference>
<evidence type="ECO:0008006" key="4">
    <source>
        <dbReference type="Google" id="ProtNLM"/>
    </source>
</evidence>
<dbReference type="OrthoDB" id="910499at2759"/>
<gene>
    <name evidence="2" type="ORF">CDL12_17341</name>
</gene>
<feature type="region of interest" description="Disordered" evidence="1">
    <location>
        <begin position="1"/>
        <end position="28"/>
    </location>
</feature>
<name>A0A2G9GXS4_9LAMI</name>
<comment type="caution">
    <text evidence="2">The sequence shown here is derived from an EMBL/GenBank/DDBJ whole genome shotgun (WGS) entry which is preliminary data.</text>
</comment>
<keyword evidence="3" id="KW-1185">Reference proteome</keyword>
<reference evidence="3" key="1">
    <citation type="journal article" date="2018" name="Gigascience">
        <title>Genome assembly of the Pink Ipe (Handroanthus impetiginosus, Bignoniaceae), a highly valued, ecologically keystone Neotropical timber forest tree.</title>
        <authorList>
            <person name="Silva-Junior O.B."/>
            <person name="Grattapaglia D."/>
            <person name="Novaes E."/>
            <person name="Collevatti R.G."/>
        </authorList>
    </citation>
    <scope>NUCLEOTIDE SEQUENCE [LARGE SCALE GENOMIC DNA]</scope>
    <source>
        <strain evidence="3">cv. UFG-1</strain>
    </source>
</reference>
<dbReference type="EMBL" id="NKXS01003331">
    <property type="protein sequence ID" value="PIN10073.1"/>
    <property type="molecule type" value="Genomic_DNA"/>
</dbReference>
<dbReference type="PANTHER" id="PTHR46250">
    <property type="entry name" value="MYB/SANT-LIKE DNA-BINDING DOMAIN PROTEIN-RELATED"/>
    <property type="match status" value="1"/>
</dbReference>
<evidence type="ECO:0000256" key="1">
    <source>
        <dbReference type="SAM" id="MobiDB-lite"/>
    </source>
</evidence>